<feature type="domain" description="DDE Tnp4" evidence="8">
    <location>
        <begin position="172"/>
        <end position="337"/>
    </location>
</feature>
<keyword evidence="4" id="KW-0540">Nuclease</keyword>
<gene>
    <name evidence="9" type="ORF">PARMNEM_LOCUS16527</name>
</gene>
<dbReference type="AlphaFoldDB" id="A0AAV1LPZ1"/>
<dbReference type="InterPro" id="IPR027806">
    <property type="entry name" value="HARBI1_dom"/>
</dbReference>
<dbReference type="GO" id="GO:0016787">
    <property type="term" value="F:hydrolase activity"/>
    <property type="evidence" value="ECO:0007669"/>
    <property type="project" value="UniProtKB-KW"/>
</dbReference>
<comment type="caution">
    <text evidence="9">The sequence shown here is derived from an EMBL/GenBank/DDBJ whole genome shotgun (WGS) entry which is preliminary data.</text>
</comment>
<dbReference type="Proteomes" id="UP001314205">
    <property type="component" value="Unassembled WGS sequence"/>
</dbReference>
<dbReference type="GO" id="GO:0046872">
    <property type="term" value="F:metal ion binding"/>
    <property type="evidence" value="ECO:0007669"/>
    <property type="project" value="UniProtKB-KW"/>
</dbReference>
<reference evidence="9 10" key="1">
    <citation type="submission" date="2023-11" db="EMBL/GenBank/DDBJ databases">
        <authorList>
            <person name="Hedman E."/>
            <person name="Englund M."/>
            <person name="Stromberg M."/>
            <person name="Nyberg Akerstrom W."/>
            <person name="Nylinder S."/>
            <person name="Jareborg N."/>
            <person name="Kallberg Y."/>
            <person name="Kronander E."/>
        </authorList>
    </citation>
    <scope>NUCLEOTIDE SEQUENCE [LARGE SCALE GENOMIC DNA]</scope>
</reference>
<evidence type="ECO:0000256" key="1">
    <source>
        <dbReference type="ARBA" id="ARBA00001968"/>
    </source>
</evidence>
<organism evidence="9 10">
    <name type="scientific">Parnassius mnemosyne</name>
    <name type="common">clouded apollo</name>
    <dbReference type="NCBI Taxonomy" id="213953"/>
    <lineage>
        <taxon>Eukaryota</taxon>
        <taxon>Metazoa</taxon>
        <taxon>Ecdysozoa</taxon>
        <taxon>Arthropoda</taxon>
        <taxon>Hexapoda</taxon>
        <taxon>Insecta</taxon>
        <taxon>Pterygota</taxon>
        <taxon>Neoptera</taxon>
        <taxon>Endopterygota</taxon>
        <taxon>Lepidoptera</taxon>
        <taxon>Glossata</taxon>
        <taxon>Ditrysia</taxon>
        <taxon>Papilionoidea</taxon>
        <taxon>Papilionidae</taxon>
        <taxon>Parnassiinae</taxon>
        <taxon>Parnassini</taxon>
        <taxon>Parnassius</taxon>
        <taxon>Driopa</taxon>
    </lineage>
</organism>
<evidence type="ECO:0000256" key="2">
    <source>
        <dbReference type="ARBA" id="ARBA00004123"/>
    </source>
</evidence>
<comment type="cofactor">
    <cofactor evidence="1">
        <name>a divalent metal cation</name>
        <dbReference type="ChEBI" id="CHEBI:60240"/>
    </cofactor>
</comment>
<evidence type="ECO:0000313" key="10">
    <source>
        <dbReference type="Proteomes" id="UP001314205"/>
    </source>
</evidence>
<comment type="similarity">
    <text evidence="3">Belongs to the HARBI1 family.</text>
</comment>
<evidence type="ECO:0000256" key="4">
    <source>
        <dbReference type="ARBA" id="ARBA00022722"/>
    </source>
</evidence>
<dbReference type="Pfam" id="PF13359">
    <property type="entry name" value="DDE_Tnp_4"/>
    <property type="match status" value="1"/>
</dbReference>
<evidence type="ECO:0000313" key="9">
    <source>
        <dbReference type="EMBL" id="CAK1597276.1"/>
    </source>
</evidence>
<evidence type="ECO:0000256" key="3">
    <source>
        <dbReference type="ARBA" id="ARBA00006958"/>
    </source>
</evidence>
<keyword evidence="6" id="KW-0378">Hydrolase</keyword>
<dbReference type="InterPro" id="IPR045249">
    <property type="entry name" value="HARBI1-like"/>
</dbReference>
<comment type="subcellular location">
    <subcellularLocation>
        <location evidence="2">Nucleus</location>
    </subcellularLocation>
</comment>
<evidence type="ECO:0000256" key="5">
    <source>
        <dbReference type="ARBA" id="ARBA00022723"/>
    </source>
</evidence>
<proteinExistence type="inferred from homology"/>
<protein>
    <recommendedName>
        <fullName evidence="8">DDE Tnp4 domain-containing protein</fullName>
    </recommendedName>
</protein>
<dbReference type="PANTHER" id="PTHR22930">
    <property type="match status" value="1"/>
</dbReference>
<dbReference type="GO" id="GO:0004518">
    <property type="term" value="F:nuclease activity"/>
    <property type="evidence" value="ECO:0007669"/>
    <property type="project" value="UniProtKB-KW"/>
</dbReference>
<accession>A0AAV1LPZ1</accession>
<keyword evidence="10" id="KW-1185">Reference proteome</keyword>
<name>A0AAV1LPZ1_9NEOP</name>
<keyword evidence="5" id="KW-0479">Metal-binding</keyword>
<dbReference type="EMBL" id="CAVLGL010000094">
    <property type="protein sequence ID" value="CAK1597276.1"/>
    <property type="molecule type" value="Genomic_DNA"/>
</dbReference>
<evidence type="ECO:0000256" key="6">
    <source>
        <dbReference type="ARBA" id="ARBA00022801"/>
    </source>
</evidence>
<dbReference type="PANTHER" id="PTHR22930:SF284">
    <property type="entry name" value="DDE TNP4 DOMAIN-CONTAINING PROTEIN"/>
    <property type="match status" value="1"/>
</dbReference>
<evidence type="ECO:0000256" key="7">
    <source>
        <dbReference type="ARBA" id="ARBA00023242"/>
    </source>
</evidence>
<sequence length="414" mass="47844">MSSADDDALAVLGLLIILKNKNKKNIRKEWCKEWLKKRKMYSHVNLFTELKIVSKDWHNYLRMSEQIYLNLLSLVSPLIRRKDTVMRNAISPHERLTATLRFLATGRSYEDLKFSTIISPQALSSIIPDTCETLFKVLCPDFLKFPNTEQDWKNIAEKFEKRWNFPHCLGAIDGKHVSIALPPGCGSEFYNYKNRHSMVLMAIVDAQYKFILCDFGTNGRISDGGVLRNTVFFEKLQDSKLNIPAAELVKNSNRSLPYVFVADDAFPLRTDMIKPFRQADLNAYEKKIYNYRVSRARRIVENAFGILASRFRIFHTEINIEPKNIDSVVMASCALHNYLTETNQANYSPPEILDREIFDNGTIIQGVTSADSDMIDLDRRHQGNITNAAKKTREDFMNYFVNEGQVPWQDNFIR</sequence>
<dbReference type="GO" id="GO:0005634">
    <property type="term" value="C:nucleus"/>
    <property type="evidence" value="ECO:0007669"/>
    <property type="project" value="UniProtKB-SubCell"/>
</dbReference>
<evidence type="ECO:0000259" key="8">
    <source>
        <dbReference type="Pfam" id="PF13359"/>
    </source>
</evidence>
<keyword evidence="7" id="KW-0539">Nucleus</keyword>